<dbReference type="InterPro" id="IPR046947">
    <property type="entry name" value="LytR-like"/>
</dbReference>
<dbReference type="GO" id="GO:0000156">
    <property type="term" value="F:phosphorelay response regulator activity"/>
    <property type="evidence" value="ECO:0007669"/>
    <property type="project" value="InterPro"/>
</dbReference>
<dbReference type="AlphaFoldDB" id="F6DVG6"/>
<dbReference type="OrthoDB" id="9809318at2"/>
<dbReference type="InterPro" id="IPR011006">
    <property type="entry name" value="CheY-like_superfamily"/>
</dbReference>
<dbReference type="PANTHER" id="PTHR37299:SF1">
    <property type="entry name" value="STAGE 0 SPORULATION PROTEIN A HOMOLOG"/>
    <property type="match status" value="1"/>
</dbReference>
<dbReference type="PANTHER" id="PTHR37299">
    <property type="entry name" value="TRANSCRIPTIONAL REGULATOR-RELATED"/>
    <property type="match status" value="1"/>
</dbReference>
<dbReference type="GO" id="GO:0003677">
    <property type="term" value="F:DNA binding"/>
    <property type="evidence" value="ECO:0007669"/>
    <property type="project" value="InterPro"/>
</dbReference>
<comment type="function">
    <text evidence="2">May play the central regulatory role in sporulation. It may be an element of the effector pathway responsible for the activation of sporulation genes in response to nutritional stress. Spo0A may act in concert with spo0H (a sigma factor) to control the expression of some genes that are critical to the sporulation process.</text>
</comment>
<proteinExistence type="predicted"/>
<evidence type="ECO:0000256" key="1">
    <source>
        <dbReference type="ARBA" id="ARBA00018672"/>
    </source>
</evidence>
<sequence length="252" mass="29204">MLTVFIAEDDSSMRHVLKRTLEQIPGTKVLGEAGDGVTALKMIEKLRPRVVFIDIDLPEKNGVDLAREICDIDPQILLIFATAYDDYTHEAFEVYAFDYLVKPFKLDRVKKTLERINQMDLQRASAANYFHPPVAGEITPPRLVLRQNEKLLFLDTQEVILITRENRKTILHTTKQKLETTETLNDIERRLTGNSFFRSHRGYIVNLSLIKEIYPWGKKGYQITFSGTKETALLTNEKFKELEKRLLYPETN</sequence>
<name>F6DVG6_DESRL</name>
<dbReference type="STRING" id="696281.Desru_3220"/>
<evidence type="ECO:0000259" key="4">
    <source>
        <dbReference type="PROSITE" id="PS50110"/>
    </source>
</evidence>
<feature type="domain" description="HTH LytTR-type" evidence="5">
    <location>
        <begin position="143"/>
        <end position="248"/>
    </location>
</feature>
<dbReference type="Gene3D" id="2.40.50.1020">
    <property type="entry name" value="LytTr DNA-binding domain"/>
    <property type="match status" value="1"/>
</dbReference>
<dbReference type="Pfam" id="PF00072">
    <property type="entry name" value="Response_reg"/>
    <property type="match status" value="1"/>
</dbReference>
<dbReference type="PROSITE" id="PS50110">
    <property type="entry name" value="RESPONSE_REGULATORY"/>
    <property type="match status" value="1"/>
</dbReference>
<feature type="domain" description="Response regulatory" evidence="4">
    <location>
        <begin position="3"/>
        <end position="117"/>
    </location>
</feature>
<dbReference type="SMART" id="SM00448">
    <property type="entry name" value="REC"/>
    <property type="match status" value="1"/>
</dbReference>
<accession>F6DVG6</accession>
<dbReference type="HOGENOM" id="CLU_000445_14_1_9"/>
<reference evidence="6 7" key="2">
    <citation type="journal article" date="2012" name="Stand. Genomic Sci.">
        <title>Complete genome sequence of the sulfate-reducing firmicute Desulfotomaculum ruminis type strain (DL(T)).</title>
        <authorList>
            <person name="Spring S."/>
            <person name="Visser M."/>
            <person name="Lu M."/>
            <person name="Copeland A."/>
            <person name="Lapidus A."/>
            <person name="Lucas S."/>
            <person name="Cheng J.F."/>
            <person name="Han C."/>
            <person name="Tapia R."/>
            <person name="Goodwin L.A."/>
            <person name="Pitluck S."/>
            <person name="Ivanova N."/>
            <person name="Land M."/>
            <person name="Hauser L."/>
            <person name="Larimer F."/>
            <person name="Rohde M."/>
            <person name="Goker M."/>
            <person name="Detter J.C."/>
            <person name="Kyrpides N.C."/>
            <person name="Woyke T."/>
            <person name="Schaap P.J."/>
            <person name="Plugge C.M."/>
            <person name="Muyzer G."/>
            <person name="Kuever J."/>
            <person name="Pereira I.A."/>
            <person name="Parshina S.N."/>
            <person name="Bernier-Latmani R."/>
            <person name="Stams A.J."/>
            <person name="Klenk H.P."/>
        </authorList>
    </citation>
    <scope>NUCLEOTIDE SEQUENCE [LARGE SCALE GENOMIC DNA]</scope>
    <source>
        <strain evidence="7">ATCC 23193 / DSM 2154 / NCIB 8452 / DL</strain>
    </source>
</reference>
<organism evidence="6 7">
    <name type="scientific">Desulforamulus ruminis (strain ATCC 23193 / DSM 2154 / NCIMB 8452 / DL)</name>
    <name type="common">Desulfotomaculum ruminis</name>
    <dbReference type="NCBI Taxonomy" id="696281"/>
    <lineage>
        <taxon>Bacteria</taxon>
        <taxon>Bacillati</taxon>
        <taxon>Bacillota</taxon>
        <taxon>Clostridia</taxon>
        <taxon>Eubacteriales</taxon>
        <taxon>Peptococcaceae</taxon>
        <taxon>Desulforamulus</taxon>
    </lineage>
</organism>
<feature type="modified residue" description="4-aspartylphosphate" evidence="3">
    <location>
        <position position="54"/>
    </location>
</feature>
<dbReference type="InterPro" id="IPR007492">
    <property type="entry name" value="LytTR_DNA-bd_dom"/>
</dbReference>
<dbReference type="EMBL" id="CP002780">
    <property type="protein sequence ID" value="AEG61426.1"/>
    <property type="molecule type" value="Genomic_DNA"/>
</dbReference>
<dbReference type="Pfam" id="PF04397">
    <property type="entry name" value="LytTR"/>
    <property type="match status" value="1"/>
</dbReference>
<gene>
    <name evidence="6" type="ordered locus">Desru_3220</name>
</gene>
<dbReference type="Gene3D" id="3.40.50.2300">
    <property type="match status" value="1"/>
</dbReference>
<dbReference type="SMART" id="SM00850">
    <property type="entry name" value="LytTR"/>
    <property type="match status" value="1"/>
</dbReference>
<evidence type="ECO:0000313" key="7">
    <source>
        <dbReference type="Proteomes" id="UP000009234"/>
    </source>
</evidence>
<dbReference type="eggNOG" id="COG3279">
    <property type="taxonomic scope" value="Bacteria"/>
</dbReference>
<evidence type="ECO:0000259" key="5">
    <source>
        <dbReference type="PROSITE" id="PS50930"/>
    </source>
</evidence>
<keyword evidence="3" id="KW-0597">Phosphoprotein</keyword>
<dbReference type="SUPFAM" id="SSF52172">
    <property type="entry name" value="CheY-like"/>
    <property type="match status" value="1"/>
</dbReference>
<evidence type="ECO:0000313" key="6">
    <source>
        <dbReference type="EMBL" id="AEG61426.1"/>
    </source>
</evidence>
<keyword evidence="7" id="KW-1185">Reference proteome</keyword>
<evidence type="ECO:0000256" key="2">
    <source>
        <dbReference type="ARBA" id="ARBA00024867"/>
    </source>
</evidence>
<dbReference type="InterPro" id="IPR001789">
    <property type="entry name" value="Sig_transdc_resp-reg_receiver"/>
</dbReference>
<reference evidence="7" key="1">
    <citation type="submission" date="2011-05" db="EMBL/GenBank/DDBJ databases">
        <title>Complete sequence of Desulfotomaculum ruminis DSM 2154.</title>
        <authorList>
            <person name="Lucas S."/>
            <person name="Copeland A."/>
            <person name="Lapidus A."/>
            <person name="Cheng J.-F."/>
            <person name="Goodwin L."/>
            <person name="Pitluck S."/>
            <person name="Lu M."/>
            <person name="Detter J.C."/>
            <person name="Han C."/>
            <person name="Tapia R."/>
            <person name="Land M."/>
            <person name="Hauser L."/>
            <person name="Kyrpides N."/>
            <person name="Ivanova N."/>
            <person name="Mikhailova N."/>
            <person name="Pagani I."/>
            <person name="Stams A.J.M."/>
            <person name="Plugge C.M."/>
            <person name="Muyzer G."/>
            <person name="Kuever J."/>
            <person name="Parshina S.N."/>
            <person name="Ivanova A.E."/>
            <person name="Nazina T.N."/>
            <person name="Brambilla E."/>
            <person name="Spring S."/>
            <person name="Klenk H.-P."/>
            <person name="Woyke T."/>
        </authorList>
    </citation>
    <scope>NUCLEOTIDE SEQUENCE [LARGE SCALE GENOMIC DNA]</scope>
    <source>
        <strain evidence="7">ATCC 23193 / DSM 2154 / NCIB 8452 / DL</strain>
    </source>
</reference>
<evidence type="ECO:0000256" key="3">
    <source>
        <dbReference type="PROSITE-ProRule" id="PRU00169"/>
    </source>
</evidence>
<dbReference type="RefSeq" id="WP_013843172.1">
    <property type="nucleotide sequence ID" value="NC_015589.1"/>
</dbReference>
<dbReference type="Proteomes" id="UP000009234">
    <property type="component" value="Chromosome"/>
</dbReference>
<protein>
    <recommendedName>
        <fullName evidence="1">Stage 0 sporulation protein A homolog</fullName>
    </recommendedName>
</protein>
<dbReference type="PROSITE" id="PS50930">
    <property type="entry name" value="HTH_LYTTR"/>
    <property type="match status" value="1"/>
</dbReference>
<dbReference type="KEGG" id="dru:Desru_3220"/>